<dbReference type="RefSeq" id="WP_011465548.1">
    <property type="nucleotide sequence ID" value="NC_007908.1"/>
</dbReference>
<feature type="transmembrane region" description="Helical" evidence="8">
    <location>
        <begin position="647"/>
        <end position="666"/>
    </location>
</feature>
<dbReference type="PANTHER" id="PTHR42682:SF3">
    <property type="entry name" value="FORMATE HYDROGENLYASE SUBUNIT 3-RELATED"/>
    <property type="match status" value="1"/>
</dbReference>
<evidence type="ECO:0000256" key="4">
    <source>
        <dbReference type="ARBA" id="ARBA00022989"/>
    </source>
</evidence>
<dbReference type="EC" id="1.6.99.5" evidence="10"/>
<feature type="transmembrane region" description="Helical" evidence="8">
    <location>
        <begin position="272"/>
        <end position="294"/>
    </location>
</feature>
<gene>
    <name evidence="10" type="ordered locus">Rfer_3276</name>
</gene>
<feature type="domain" description="NADH:quinone oxidoreductase/Mrp antiporter transmembrane" evidence="9">
    <location>
        <begin position="133"/>
        <end position="423"/>
    </location>
</feature>
<dbReference type="eggNOG" id="COG0651">
    <property type="taxonomic scope" value="Bacteria"/>
</dbReference>
<feature type="transmembrane region" description="Helical" evidence="8">
    <location>
        <begin position="375"/>
        <end position="396"/>
    </location>
</feature>
<dbReference type="PRINTS" id="PR01437">
    <property type="entry name" value="NUOXDRDTASE4"/>
</dbReference>
<keyword evidence="6 8" id="KW-0472">Membrane</keyword>
<feature type="transmembrane region" description="Helical" evidence="8">
    <location>
        <begin position="109"/>
        <end position="128"/>
    </location>
</feature>
<dbReference type="GO" id="GO:0005886">
    <property type="term" value="C:plasma membrane"/>
    <property type="evidence" value="ECO:0007669"/>
    <property type="project" value="UniProtKB-SubCell"/>
</dbReference>
<dbReference type="KEGG" id="rfr:Rfer_3276"/>
<accession>Q21TB8</accession>
<evidence type="ECO:0000313" key="11">
    <source>
        <dbReference type="Proteomes" id="UP000008332"/>
    </source>
</evidence>
<evidence type="ECO:0000256" key="5">
    <source>
        <dbReference type="ARBA" id="ARBA00023002"/>
    </source>
</evidence>
<dbReference type="STRING" id="338969.Rfer_3276"/>
<dbReference type="GO" id="GO:0008137">
    <property type="term" value="F:NADH dehydrogenase (ubiquinone) activity"/>
    <property type="evidence" value="ECO:0007669"/>
    <property type="project" value="InterPro"/>
</dbReference>
<dbReference type="InterPro" id="IPR001750">
    <property type="entry name" value="ND/Mrp_TM"/>
</dbReference>
<dbReference type="GO" id="GO:0016491">
    <property type="term" value="F:oxidoreductase activity"/>
    <property type="evidence" value="ECO:0007669"/>
    <property type="project" value="UniProtKB-KW"/>
</dbReference>
<dbReference type="GO" id="GO:0042773">
    <property type="term" value="P:ATP synthesis coupled electron transport"/>
    <property type="evidence" value="ECO:0007669"/>
    <property type="project" value="InterPro"/>
</dbReference>
<feature type="transmembrane region" description="Helical" evidence="8">
    <location>
        <begin position="237"/>
        <end position="260"/>
    </location>
</feature>
<keyword evidence="4 8" id="KW-1133">Transmembrane helix</keyword>
<dbReference type="AlphaFoldDB" id="Q21TB8"/>
<feature type="transmembrane region" description="Helical" evidence="8">
    <location>
        <begin position="71"/>
        <end position="97"/>
    </location>
</feature>
<dbReference type="HOGENOM" id="CLU_007100_8_1_4"/>
<protein>
    <submittedName>
        <fullName evidence="10">NADH dehydrogenase (Quinone)</fullName>
        <ecNumber evidence="10">1.6.99.5</ecNumber>
    </submittedName>
</protein>
<feature type="transmembrane region" description="Helical" evidence="8">
    <location>
        <begin position="426"/>
        <end position="454"/>
    </location>
</feature>
<evidence type="ECO:0000256" key="2">
    <source>
        <dbReference type="ARBA" id="ARBA00022475"/>
    </source>
</evidence>
<feature type="transmembrane region" description="Helical" evidence="8">
    <location>
        <begin position="523"/>
        <end position="546"/>
    </location>
</feature>
<feature type="transmembrane region" description="Helical" evidence="8">
    <location>
        <begin position="134"/>
        <end position="152"/>
    </location>
</feature>
<evidence type="ECO:0000256" key="6">
    <source>
        <dbReference type="ARBA" id="ARBA00023136"/>
    </source>
</evidence>
<evidence type="ECO:0000313" key="10">
    <source>
        <dbReference type="EMBL" id="ABD70985.1"/>
    </source>
</evidence>
<feature type="transmembrane region" description="Helical" evidence="8">
    <location>
        <begin position="306"/>
        <end position="326"/>
    </location>
</feature>
<dbReference type="Pfam" id="PF00361">
    <property type="entry name" value="Proton_antipo_M"/>
    <property type="match status" value="1"/>
</dbReference>
<feature type="transmembrane region" description="Helical" evidence="8">
    <location>
        <begin position="206"/>
        <end position="225"/>
    </location>
</feature>
<feature type="transmembrane region" description="Helical" evidence="8">
    <location>
        <begin position="164"/>
        <end position="186"/>
    </location>
</feature>
<dbReference type="OrthoDB" id="9768329at2"/>
<keyword evidence="5 10" id="KW-0560">Oxidoreductase</keyword>
<feature type="transmembrane region" description="Helical" evidence="8">
    <location>
        <begin position="6"/>
        <end position="25"/>
    </location>
</feature>
<dbReference type="PANTHER" id="PTHR42682">
    <property type="entry name" value="HYDROGENASE-4 COMPONENT F"/>
    <property type="match status" value="1"/>
</dbReference>
<dbReference type="Proteomes" id="UP000008332">
    <property type="component" value="Chromosome"/>
</dbReference>
<feature type="transmembrane region" description="Helical" evidence="8">
    <location>
        <begin position="32"/>
        <end position="51"/>
    </location>
</feature>
<organism evidence="10 11">
    <name type="scientific">Albidiferax ferrireducens (strain ATCC BAA-621 / DSM 15236 / T118)</name>
    <name type="common">Rhodoferax ferrireducens</name>
    <dbReference type="NCBI Taxonomy" id="338969"/>
    <lineage>
        <taxon>Bacteria</taxon>
        <taxon>Pseudomonadati</taxon>
        <taxon>Pseudomonadota</taxon>
        <taxon>Betaproteobacteria</taxon>
        <taxon>Burkholderiales</taxon>
        <taxon>Comamonadaceae</taxon>
        <taxon>Rhodoferax</taxon>
    </lineage>
</organism>
<sequence>MNQLIEAVLVLMAGGALALLPARNIVRASAGLVSQMIALVLVGSVALPVLFGGPDVTGDMPWAYPIGTLHFRLDALGAFFLSWSLPMTLLGSVYAMGYLRKYFDSPRHIGVHFGLLNMISLSFILVYVGEHAVTFLLGWEIAALSAWLLVIWDYPNQKVRFAGFNYLVSTHVGLIFLVAAVMILYTNTQSWFLDDYGDWMSQNPGTVRNTVFLLLVTSFGLKSAFFPFHSWLPRAHAAAPAHVSALMSGVIHKAGLYALVHFLMISGKPDEWMGWFLIAFSVTSAVVGGLYTVGQRDLKRLLGYSSTENVGIAGIGFGVGCLGLSWDMPTLVALGFGGGLLHVLNHAFFKCQLFYAAGCVYQIKHVIDIERLGGLFKLMPVTAVCFIIGGVAISALPPFNGFASEFLIYSGLFTGESINIWAKLTLALTAAALAFVGAVSALSITRAFGVIFLGNARDASLPEAHEASGWMLFPMVLHTIGTVVLGVAPTLGFAMVAAPTALFLHLTPDAVALDTLQSVTGTLLRIGAISAGLVAVLVVVLALVGLRARLKRQTPNRNATWGCGYGAPNARMQYTGGSFSADFAGRFKNIMLMLQRKKAPAGYFPRDSYVITDCVDAVERRLFAVISHGDESASDLSQKLHEDDPRLAFSAGLAAIVAIGALVLLAEGGLP</sequence>
<dbReference type="EMBL" id="CP000267">
    <property type="protein sequence ID" value="ABD70985.1"/>
    <property type="molecule type" value="Genomic_DNA"/>
</dbReference>
<proteinExistence type="predicted"/>
<evidence type="ECO:0000256" key="8">
    <source>
        <dbReference type="SAM" id="Phobius"/>
    </source>
</evidence>
<evidence type="ECO:0000256" key="3">
    <source>
        <dbReference type="ARBA" id="ARBA00022692"/>
    </source>
</evidence>
<dbReference type="InterPro" id="IPR003918">
    <property type="entry name" value="NADH_UbQ_OxRdtase"/>
</dbReference>
<name>Q21TB8_ALBFT</name>
<comment type="subcellular location">
    <subcellularLocation>
        <location evidence="1">Cell membrane</location>
        <topology evidence="1">Multi-pass membrane protein</topology>
    </subcellularLocation>
    <subcellularLocation>
        <location evidence="7">Membrane</location>
        <topology evidence="7">Multi-pass membrane protein</topology>
    </subcellularLocation>
</comment>
<keyword evidence="11" id="KW-1185">Reference proteome</keyword>
<evidence type="ECO:0000256" key="1">
    <source>
        <dbReference type="ARBA" id="ARBA00004651"/>
    </source>
</evidence>
<evidence type="ECO:0000259" key="9">
    <source>
        <dbReference type="Pfam" id="PF00361"/>
    </source>
</evidence>
<reference evidence="11" key="1">
    <citation type="submission" date="2006-02" db="EMBL/GenBank/DDBJ databases">
        <title>Complete sequence of chromosome of Rhodoferax ferrireducens DSM 15236.</title>
        <authorList>
            <person name="Copeland A."/>
            <person name="Lucas S."/>
            <person name="Lapidus A."/>
            <person name="Barry K."/>
            <person name="Detter J.C."/>
            <person name="Glavina del Rio T."/>
            <person name="Hammon N."/>
            <person name="Israni S."/>
            <person name="Pitluck S."/>
            <person name="Brettin T."/>
            <person name="Bruce D."/>
            <person name="Han C."/>
            <person name="Tapia R."/>
            <person name="Gilna P."/>
            <person name="Kiss H."/>
            <person name="Schmutz J."/>
            <person name="Larimer F."/>
            <person name="Land M."/>
            <person name="Kyrpides N."/>
            <person name="Ivanova N."/>
            <person name="Richardson P."/>
        </authorList>
    </citation>
    <scope>NUCLEOTIDE SEQUENCE [LARGE SCALE GENOMIC DNA]</scope>
    <source>
        <strain evidence="11">ATCC BAA-621 / DSM 15236 / T118</strain>
    </source>
</reference>
<keyword evidence="3 7" id="KW-0812">Transmembrane</keyword>
<dbReference type="InterPro" id="IPR052175">
    <property type="entry name" value="ComplexI-like_HydComp"/>
</dbReference>
<keyword evidence="2" id="KW-1003">Cell membrane</keyword>
<evidence type="ECO:0000256" key="7">
    <source>
        <dbReference type="RuleBase" id="RU000320"/>
    </source>
</evidence>
<feature type="transmembrane region" description="Helical" evidence="8">
    <location>
        <begin position="475"/>
        <end position="503"/>
    </location>
</feature>